<keyword evidence="2" id="KW-1133">Transmembrane helix</keyword>
<name>A0A2V1DBU5_9PLEO</name>
<feature type="transmembrane region" description="Helical" evidence="2">
    <location>
        <begin position="169"/>
        <end position="189"/>
    </location>
</feature>
<feature type="transmembrane region" description="Helical" evidence="2">
    <location>
        <begin position="72"/>
        <end position="96"/>
    </location>
</feature>
<sequence length="303" mass="32108">MGAGHAALISLRVLALVVMMGVVALTAWSKIIIIDIERRGASVVDTMIFNTEADREAWRSFFSVVLNNGFKIWIALACGSFTILATLTVLLSNLIAKLHLRPLITIPLQALSTLATTTAFAFTLSATLSLTNFTFSASYASAPGMTFLDTSTSRDLKTFSAMPPFSQTYTIGSGSAALLLGITTVASLIQSCCAGRSGKACSFEPTASRLGMSHGYQADEPTMFDPAKPEPAAVMMMDEEKGSLLGGAADMGGRRSPDGSVRMGMGGQQELSDGISGPLGLKKPEDVVLMRPARPWSEMPKPR</sequence>
<feature type="transmembrane region" description="Helical" evidence="2">
    <location>
        <begin position="7"/>
        <end position="28"/>
    </location>
</feature>
<dbReference type="Proteomes" id="UP000244855">
    <property type="component" value="Unassembled WGS sequence"/>
</dbReference>
<dbReference type="AlphaFoldDB" id="A0A2V1DBU5"/>
<evidence type="ECO:0000313" key="4">
    <source>
        <dbReference type="Proteomes" id="UP000244855"/>
    </source>
</evidence>
<protein>
    <submittedName>
        <fullName evidence="3">Uncharacterized protein</fullName>
    </submittedName>
</protein>
<keyword evidence="2" id="KW-0472">Membrane</keyword>
<feature type="transmembrane region" description="Helical" evidence="2">
    <location>
        <begin position="108"/>
        <end position="130"/>
    </location>
</feature>
<evidence type="ECO:0000313" key="3">
    <source>
        <dbReference type="EMBL" id="PVH95607.1"/>
    </source>
</evidence>
<organism evidence="3 4">
    <name type="scientific">Periconia macrospinosa</name>
    <dbReference type="NCBI Taxonomy" id="97972"/>
    <lineage>
        <taxon>Eukaryota</taxon>
        <taxon>Fungi</taxon>
        <taxon>Dikarya</taxon>
        <taxon>Ascomycota</taxon>
        <taxon>Pezizomycotina</taxon>
        <taxon>Dothideomycetes</taxon>
        <taxon>Pleosporomycetidae</taxon>
        <taxon>Pleosporales</taxon>
        <taxon>Massarineae</taxon>
        <taxon>Periconiaceae</taxon>
        <taxon>Periconia</taxon>
    </lineage>
</organism>
<evidence type="ECO:0000256" key="1">
    <source>
        <dbReference type="SAM" id="MobiDB-lite"/>
    </source>
</evidence>
<dbReference type="EMBL" id="KZ805490">
    <property type="protein sequence ID" value="PVH95607.1"/>
    <property type="molecule type" value="Genomic_DNA"/>
</dbReference>
<dbReference type="OrthoDB" id="3779192at2759"/>
<reference evidence="3 4" key="1">
    <citation type="journal article" date="2018" name="Sci. Rep.">
        <title>Comparative genomics provides insights into the lifestyle and reveals functional heterogeneity of dark septate endophytic fungi.</title>
        <authorList>
            <person name="Knapp D.G."/>
            <person name="Nemeth J.B."/>
            <person name="Barry K."/>
            <person name="Hainaut M."/>
            <person name="Henrissat B."/>
            <person name="Johnson J."/>
            <person name="Kuo A."/>
            <person name="Lim J.H.P."/>
            <person name="Lipzen A."/>
            <person name="Nolan M."/>
            <person name="Ohm R.A."/>
            <person name="Tamas L."/>
            <person name="Grigoriev I.V."/>
            <person name="Spatafora J.W."/>
            <person name="Nagy L.G."/>
            <person name="Kovacs G.M."/>
        </authorList>
    </citation>
    <scope>NUCLEOTIDE SEQUENCE [LARGE SCALE GENOMIC DNA]</scope>
    <source>
        <strain evidence="3 4">DSE2036</strain>
    </source>
</reference>
<feature type="region of interest" description="Disordered" evidence="1">
    <location>
        <begin position="248"/>
        <end position="286"/>
    </location>
</feature>
<accession>A0A2V1DBU5</accession>
<keyword evidence="4" id="KW-1185">Reference proteome</keyword>
<keyword evidence="2" id="KW-0812">Transmembrane</keyword>
<evidence type="ECO:0000256" key="2">
    <source>
        <dbReference type="SAM" id="Phobius"/>
    </source>
</evidence>
<dbReference type="STRING" id="97972.A0A2V1DBU5"/>
<proteinExistence type="predicted"/>
<gene>
    <name evidence="3" type="ORF">DM02DRAFT_617813</name>
</gene>